<protein>
    <submittedName>
        <fullName evidence="1">Uncharacterized protein</fullName>
    </submittedName>
</protein>
<organism evidence="1 2">
    <name type="scientific">Pluteus cervinus</name>
    <dbReference type="NCBI Taxonomy" id="181527"/>
    <lineage>
        <taxon>Eukaryota</taxon>
        <taxon>Fungi</taxon>
        <taxon>Dikarya</taxon>
        <taxon>Basidiomycota</taxon>
        <taxon>Agaricomycotina</taxon>
        <taxon>Agaricomycetes</taxon>
        <taxon>Agaricomycetidae</taxon>
        <taxon>Agaricales</taxon>
        <taxon>Pluteineae</taxon>
        <taxon>Pluteaceae</taxon>
        <taxon>Pluteus</taxon>
    </lineage>
</organism>
<dbReference type="Proteomes" id="UP000308600">
    <property type="component" value="Unassembled WGS sequence"/>
</dbReference>
<evidence type="ECO:0000313" key="2">
    <source>
        <dbReference type="Proteomes" id="UP000308600"/>
    </source>
</evidence>
<proteinExistence type="predicted"/>
<keyword evidence="2" id="KW-1185">Reference proteome</keyword>
<gene>
    <name evidence="1" type="ORF">BDN72DRAFT_877507</name>
</gene>
<name>A0ACD3AZ27_9AGAR</name>
<evidence type="ECO:0000313" key="1">
    <source>
        <dbReference type="EMBL" id="TFK70877.1"/>
    </source>
</evidence>
<accession>A0ACD3AZ27</accession>
<dbReference type="EMBL" id="ML208306">
    <property type="protein sequence ID" value="TFK70877.1"/>
    <property type="molecule type" value="Genomic_DNA"/>
</dbReference>
<reference evidence="1 2" key="1">
    <citation type="journal article" date="2019" name="Nat. Ecol. Evol.">
        <title>Megaphylogeny resolves global patterns of mushroom evolution.</title>
        <authorList>
            <person name="Varga T."/>
            <person name="Krizsan K."/>
            <person name="Foldi C."/>
            <person name="Dima B."/>
            <person name="Sanchez-Garcia M."/>
            <person name="Sanchez-Ramirez S."/>
            <person name="Szollosi G.J."/>
            <person name="Szarkandi J.G."/>
            <person name="Papp V."/>
            <person name="Albert L."/>
            <person name="Andreopoulos W."/>
            <person name="Angelini C."/>
            <person name="Antonin V."/>
            <person name="Barry K.W."/>
            <person name="Bougher N.L."/>
            <person name="Buchanan P."/>
            <person name="Buyck B."/>
            <person name="Bense V."/>
            <person name="Catcheside P."/>
            <person name="Chovatia M."/>
            <person name="Cooper J."/>
            <person name="Damon W."/>
            <person name="Desjardin D."/>
            <person name="Finy P."/>
            <person name="Geml J."/>
            <person name="Haridas S."/>
            <person name="Hughes K."/>
            <person name="Justo A."/>
            <person name="Karasinski D."/>
            <person name="Kautmanova I."/>
            <person name="Kiss B."/>
            <person name="Kocsube S."/>
            <person name="Kotiranta H."/>
            <person name="LaButti K.M."/>
            <person name="Lechner B.E."/>
            <person name="Liimatainen K."/>
            <person name="Lipzen A."/>
            <person name="Lukacs Z."/>
            <person name="Mihaltcheva S."/>
            <person name="Morgado L.N."/>
            <person name="Niskanen T."/>
            <person name="Noordeloos M.E."/>
            <person name="Ohm R.A."/>
            <person name="Ortiz-Santana B."/>
            <person name="Ovrebo C."/>
            <person name="Racz N."/>
            <person name="Riley R."/>
            <person name="Savchenko A."/>
            <person name="Shiryaev A."/>
            <person name="Soop K."/>
            <person name="Spirin V."/>
            <person name="Szebenyi C."/>
            <person name="Tomsovsky M."/>
            <person name="Tulloss R.E."/>
            <person name="Uehling J."/>
            <person name="Grigoriev I.V."/>
            <person name="Vagvolgyi C."/>
            <person name="Papp T."/>
            <person name="Martin F.M."/>
            <person name="Miettinen O."/>
            <person name="Hibbett D.S."/>
            <person name="Nagy L.G."/>
        </authorList>
    </citation>
    <scope>NUCLEOTIDE SEQUENCE [LARGE SCALE GENOMIC DNA]</scope>
    <source>
        <strain evidence="1 2">NL-1719</strain>
    </source>
</reference>
<sequence length="444" mass="50406">MDTLALELLEDILYRAYKDSSFQDLSATLRNCSLVSRQWKEIAQSLLFSEFLLYGRCYNQIKLHQTLISYPHLRDLVKCIWADIRLFSGMHGLDENAVIDLYRQLAFSPRLQHVVLKQKQQLVEPRSFKVFSDLVSSSHLTVLSVYEFRQFPIDILYQCTSVRELHVCRSNFSGFATDSDGALTADTGLGNNQGGHPSRSAKRPRLLHLYFEVAYGDDIALIKWLLHPDCAFDISDLKTFHVLDMSNDLSSYKLARSLAQRVSSSLEELALDPPTRFSNKEYYLAAEYNTFGPLPHLRCLKLSLQQDEFPSGSLLPWTMQFLSGLSHPERLEELQLPSILSDHVPENMNKDHGWEEFDLFLTASTPSTDKDPNGHRKFLNLNRVRWGSVVLSSDPDDVGPAIKTAEVLPSLLPRLHELGILKVSVSNVIGFLEDSNCWYHAGAG</sequence>